<feature type="transmembrane region" description="Helical" evidence="1">
    <location>
        <begin position="317"/>
        <end position="337"/>
    </location>
</feature>
<feature type="transmembrane region" description="Helical" evidence="1">
    <location>
        <begin position="208"/>
        <end position="226"/>
    </location>
</feature>
<dbReference type="Proteomes" id="UP001500620">
    <property type="component" value="Unassembled WGS sequence"/>
</dbReference>
<feature type="transmembrane region" description="Helical" evidence="1">
    <location>
        <begin position="257"/>
        <end position="277"/>
    </location>
</feature>
<sequence>MALATVWLAGGLFMDGWAHSHVPTLETFFTPWHGVLYSGYAALAISLVPARLWRGRPEGPVRDWVPAGYGLGLLGAVLFAAGGAFDMTWHIVFGIEVDLEALLSPPHLLLLTAGTLMIATPIRAAAAKRNLAANGGKPAAAGDDERDGEIATPATGGALAWASGPDVPVLISATTATGVAAFFLDYLSPFTDAPAAMSANGDREVLGVADYMTYTVLILAAVLLVWTRLGRMPLGLITLVVAAASVPNGVFGDFENLPAQLWPLAGAVIADLAVQAVAARRGDLVPLAAGVLVPLLIWPTHLIGVELSLGIAWSLELWSGVVVLTALAGAVLGGLFLPRTRPARD</sequence>
<dbReference type="RefSeq" id="WP_345128918.1">
    <property type="nucleotide sequence ID" value="NZ_BAABAT010000011.1"/>
</dbReference>
<feature type="transmembrane region" description="Helical" evidence="1">
    <location>
        <begin position="64"/>
        <end position="85"/>
    </location>
</feature>
<feature type="transmembrane region" description="Helical" evidence="1">
    <location>
        <begin position="233"/>
        <end position="251"/>
    </location>
</feature>
<feature type="transmembrane region" description="Helical" evidence="1">
    <location>
        <begin position="284"/>
        <end position="305"/>
    </location>
</feature>
<accession>A0ABP8DB88</accession>
<reference evidence="3" key="1">
    <citation type="journal article" date="2019" name="Int. J. Syst. Evol. Microbiol.">
        <title>The Global Catalogue of Microorganisms (GCM) 10K type strain sequencing project: providing services to taxonomists for standard genome sequencing and annotation.</title>
        <authorList>
            <consortium name="The Broad Institute Genomics Platform"/>
            <consortium name="The Broad Institute Genome Sequencing Center for Infectious Disease"/>
            <person name="Wu L."/>
            <person name="Ma J."/>
        </authorList>
    </citation>
    <scope>NUCLEOTIDE SEQUENCE [LARGE SCALE GENOMIC DNA]</scope>
    <source>
        <strain evidence="3">JCM 17441</strain>
    </source>
</reference>
<gene>
    <name evidence="2" type="ORF">GCM10022255_043220</name>
</gene>
<proteinExistence type="predicted"/>
<feature type="transmembrane region" description="Helical" evidence="1">
    <location>
        <begin position="105"/>
        <end position="126"/>
    </location>
</feature>
<protein>
    <recommendedName>
        <fullName evidence="4">Integral membrane protein</fullName>
    </recommendedName>
</protein>
<feature type="transmembrane region" description="Helical" evidence="1">
    <location>
        <begin position="34"/>
        <end position="52"/>
    </location>
</feature>
<keyword evidence="1" id="KW-0812">Transmembrane</keyword>
<evidence type="ECO:0000313" key="3">
    <source>
        <dbReference type="Proteomes" id="UP001500620"/>
    </source>
</evidence>
<organism evidence="2 3">
    <name type="scientific">Dactylosporangium darangshiense</name>
    <dbReference type="NCBI Taxonomy" id="579108"/>
    <lineage>
        <taxon>Bacteria</taxon>
        <taxon>Bacillati</taxon>
        <taxon>Actinomycetota</taxon>
        <taxon>Actinomycetes</taxon>
        <taxon>Micromonosporales</taxon>
        <taxon>Micromonosporaceae</taxon>
        <taxon>Dactylosporangium</taxon>
    </lineage>
</organism>
<keyword evidence="1" id="KW-0472">Membrane</keyword>
<evidence type="ECO:0000313" key="2">
    <source>
        <dbReference type="EMBL" id="GAA4251268.1"/>
    </source>
</evidence>
<keyword evidence="3" id="KW-1185">Reference proteome</keyword>
<keyword evidence="1" id="KW-1133">Transmembrane helix</keyword>
<name>A0ABP8DB88_9ACTN</name>
<feature type="transmembrane region" description="Helical" evidence="1">
    <location>
        <begin position="169"/>
        <end position="188"/>
    </location>
</feature>
<evidence type="ECO:0000256" key="1">
    <source>
        <dbReference type="SAM" id="Phobius"/>
    </source>
</evidence>
<dbReference type="EMBL" id="BAABAT010000011">
    <property type="protein sequence ID" value="GAA4251268.1"/>
    <property type="molecule type" value="Genomic_DNA"/>
</dbReference>
<comment type="caution">
    <text evidence="2">The sequence shown here is derived from an EMBL/GenBank/DDBJ whole genome shotgun (WGS) entry which is preliminary data.</text>
</comment>
<evidence type="ECO:0008006" key="4">
    <source>
        <dbReference type="Google" id="ProtNLM"/>
    </source>
</evidence>